<reference evidence="3 4" key="1">
    <citation type="journal article" date="2011" name="Proc. Natl. Acad. Sci. U.S.A.">
        <title>Evolutionary erosion of yeast sex chromosomes by mating-type switching accidents.</title>
        <authorList>
            <person name="Gordon J.L."/>
            <person name="Armisen D."/>
            <person name="Proux-Wera E."/>
            <person name="Oheigeartaigh S.S."/>
            <person name="Byrne K.P."/>
            <person name="Wolfe K.H."/>
        </authorList>
    </citation>
    <scope>NUCLEOTIDE SEQUENCE [LARGE SCALE GENOMIC DNA]</scope>
    <source>
        <strain evidence="4">ATCC 24235 / CBS 4417 / NBRC 1672 / NRRL Y-8282 / UCD 70-5</strain>
    </source>
</reference>
<dbReference type="GO" id="GO:0007094">
    <property type="term" value="P:mitotic spindle assembly checkpoint signaling"/>
    <property type="evidence" value="ECO:0007669"/>
    <property type="project" value="EnsemblFungi"/>
</dbReference>
<dbReference type="OMA" id="THHAGEA"/>
<dbReference type="STRING" id="1071381.G8BS79"/>
<dbReference type="HOGENOM" id="CLU_062277_0_0_1"/>
<keyword evidence="4" id="KW-1185">Reference proteome</keyword>
<feature type="compositionally biased region" description="Low complexity" evidence="2">
    <location>
        <begin position="1"/>
        <end position="20"/>
    </location>
</feature>
<dbReference type="GeneID" id="11531116"/>
<keyword evidence="1" id="KW-0175">Coiled coil</keyword>
<dbReference type="CDD" id="cd23839">
    <property type="entry name" value="DRWD-C_ScCTF19"/>
    <property type="match status" value="1"/>
</dbReference>
<dbReference type="EMBL" id="HE612859">
    <property type="protein sequence ID" value="CCE62700.1"/>
    <property type="molecule type" value="Genomic_DNA"/>
</dbReference>
<gene>
    <name evidence="3" type="primary">TPHA0D00560</name>
    <name evidence="3" type="ordered locus">TPHA_0D00560</name>
</gene>
<feature type="coiled-coil region" evidence="1">
    <location>
        <begin position="25"/>
        <end position="56"/>
    </location>
</feature>
<evidence type="ECO:0000313" key="3">
    <source>
        <dbReference type="EMBL" id="CCE62700.1"/>
    </source>
</evidence>
<accession>G8BS79</accession>
<evidence type="ECO:0000256" key="2">
    <source>
        <dbReference type="SAM" id="MobiDB-lite"/>
    </source>
</evidence>
<sequence>MDFSIDASSSVESSDSNSSRSDIDNELVLDEEQKKVLELEELKEQLLLKRRNLVSQIDGLKATVNAEKKKKLIQGRNLDSNSNELLLSLMLTSNRFNTSIGDERKDPIQKIDGLSSIQKELLHKFDTLPLLNVDLRLKYLEDYLFTNVDVQVISNELANDDIVHSTIVFFFKLSDLSITLTLKYDQVLGILEEFEIVSISDNYALNIMPIVKSCTNNPNLFLFFCFEYDKLIGKRNTIMNEVLTAIKNRLMKYEMLNDNETLVLYNQVLQDDGELAIIKLELNYLIAFNDTDSNFRLPSTKIEQSLWKDDQLITNNNDIMNSLMKEYGVFEGLKEYCKSCLFPIT</sequence>
<dbReference type="AlphaFoldDB" id="G8BS79"/>
<feature type="region of interest" description="Disordered" evidence="2">
    <location>
        <begin position="1"/>
        <end position="25"/>
    </location>
</feature>
<dbReference type="GO" id="GO:0008608">
    <property type="term" value="P:attachment of spindle microtubules to kinetochore"/>
    <property type="evidence" value="ECO:0007669"/>
    <property type="project" value="EnsemblFungi"/>
</dbReference>
<dbReference type="GO" id="GO:0000817">
    <property type="term" value="C:COMA complex"/>
    <property type="evidence" value="ECO:0007669"/>
    <property type="project" value="EnsemblFungi"/>
</dbReference>
<dbReference type="GO" id="GO:0071459">
    <property type="term" value="P:protein localization to chromosome, centromeric region"/>
    <property type="evidence" value="ECO:0007669"/>
    <property type="project" value="EnsemblFungi"/>
</dbReference>
<proteinExistence type="predicted"/>
<dbReference type="RefSeq" id="XP_003685134.1">
    <property type="nucleotide sequence ID" value="XM_003685086.1"/>
</dbReference>
<evidence type="ECO:0008006" key="5">
    <source>
        <dbReference type="Google" id="ProtNLM"/>
    </source>
</evidence>
<dbReference type="KEGG" id="tpf:TPHA_0D00560"/>
<dbReference type="eggNOG" id="ENOG502S47W">
    <property type="taxonomic scope" value="Eukaryota"/>
</dbReference>
<organism evidence="3 4">
    <name type="scientific">Tetrapisispora phaffii (strain ATCC 24235 / CBS 4417 / NBRC 1672 / NRRL Y-8282 / UCD 70-5)</name>
    <name type="common">Yeast</name>
    <name type="synonym">Fabospora phaffii</name>
    <dbReference type="NCBI Taxonomy" id="1071381"/>
    <lineage>
        <taxon>Eukaryota</taxon>
        <taxon>Fungi</taxon>
        <taxon>Dikarya</taxon>
        <taxon>Ascomycota</taxon>
        <taxon>Saccharomycotina</taxon>
        <taxon>Saccharomycetes</taxon>
        <taxon>Saccharomycetales</taxon>
        <taxon>Saccharomycetaceae</taxon>
        <taxon>Tetrapisispora</taxon>
    </lineage>
</organism>
<evidence type="ECO:0000313" key="4">
    <source>
        <dbReference type="Proteomes" id="UP000005666"/>
    </source>
</evidence>
<dbReference type="GO" id="GO:0034087">
    <property type="term" value="P:establishment of mitotic sister chromatid cohesion"/>
    <property type="evidence" value="ECO:0007669"/>
    <property type="project" value="EnsemblFungi"/>
</dbReference>
<protein>
    <recommendedName>
        <fullName evidence="5">Centromere protein O</fullName>
    </recommendedName>
</protein>
<evidence type="ECO:0000256" key="1">
    <source>
        <dbReference type="SAM" id="Coils"/>
    </source>
</evidence>
<name>G8BS79_TETPH</name>
<dbReference type="OrthoDB" id="4036276at2759"/>
<dbReference type="Proteomes" id="UP000005666">
    <property type="component" value="Chromosome 4"/>
</dbReference>